<sequence>MNEPLDGRPEMRPGREAAIKSLVLENLEESREKRARWRRNRWFAWGGAGVLVVGIGATAAGVVLQAQTVSNEQIVHCLESDQRAADGSYPGGMGSLASANGEARAIEAVEFCTMMWEQGAMEPGFDPRSTTNAPGEVPEAFIVCVMPDGSAAAVPSSEPAVCQRLGLAPVDGGDGG</sequence>
<evidence type="ECO:0000313" key="3">
    <source>
        <dbReference type="Proteomes" id="UP000292935"/>
    </source>
</evidence>
<dbReference type="RefSeq" id="WP_129231529.1">
    <property type="nucleotide sequence ID" value="NZ_SDPO01000002.1"/>
</dbReference>
<dbReference type="Proteomes" id="UP000292935">
    <property type="component" value="Unassembled WGS sequence"/>
</dbReference>
<evidence type="ECO:0000313" key="2">
    <source>
        <dbReference type="EMBL" id="RXZ49384.1"/>
    </source>
</evidence>
<comment type="caution">
    <text evidence="2">The sequence shown here is derived from an EMBL/GenBank/DDBJ whole genome shotgun (WGS) entry which is preliminary data.</text>
</comment>
<reference evidence="2 3" key="1">
    <citation type="submission" date="2019-01" db="EMBL/GenBank/DDBJ databases">
        <authorList>
            <person name="Li J."/>
        </authorList>
    </citation>
    <scope>NUCLEOTIDE SEQUENCE [LARGE SCALE GENOMIC DNA]</scope>
    <source>
        <strain evidence="2 3">CCUG 35506</strain>
    </source>
</reference>
<gene>
    <name evidence="2" type="ORF">ESP57_10750</name>
</gene>
<keyword evidence="3" id="KW-1185">Reference proteome</keyword>
<name>A0A4Q2JQL4_9MICO</name>
<organism evidence="2 3">
    <name type="scientific">Agromyces fucosus</name>
    <dbReference type="NCBI Taxonomy" id="41985"/>
    <lineage>
        <taxon>Bacteria</taxon>
        <taxon>Bacillati</taxon>
        <taxon>Actinomycetota</taxon>
        <taxon>Actinomycetes</taxon>
        <taxon>Micrococcales</taxon>
        <taxon>Microbacteriaceae</taxon>
        <taxon>Agromyces</taxon>
    </lineage>
</organism>
<dbReference type="AlphaFoldDB" id="A0A4Q2JQL4"/>
<keyword evidence="1" id="KW-0812">Transmembrane</keyword>
<dbReference type="OrthoDB" id="4936454at2"/>
<protein>
    <submittedName>
        <fullName evidence="2">Uncharacterized protein</fullName>
    </submittedName>
</protein>
<keyword evidence="1" id="KW-0472">Membrane</keyword>
<keyword evidence="1" id="KW-1133">Transmembrane helix</keyword>
<feature type="transmembrane region" description="Helical" evidence="1">
    <location>
        <begin position="42"/>
        <end position="64"/>
    </location>
</feature>
<accession>A0A4Q2JQL4</accession>
<proteinExistence type="predicted"/>
<evidence type="ECO:0000256" key="1">
    <source>
        <dbReference type="SAM" id="Phobius"/>
    </source>
</evidence>
<dbReference type="EMBL" id="SDPO01000002">
    <property type="protein sequence ID" value="RXZ49384.1"/>
    <property type="molecule type" value="Genomic_DNA"/>
</dbReference>